<reference evidence="3 4" key="1">
    <citation type="submission" date="2020-06" db="EMBL/GenBank/DDBJ databases">
        <title>Transcriptomic and genomic resources for Thalictrum thalictroides and T. hernandezii: Facilitating candidate gene discovery in an emerging model plant lineage.</title>
        <authorList>
            <person name="Arias T."/>
            <person name="Riano-Pachon D.M."/>
            <person name="Di Stilio V.S."/>
        </authorList>
    </citation>
    <scope>NUCLEOTIDE SEQUENCE [LARGE SCALE GENOMIC DNA]</scope>
    <source>
        <strain evidence="4">cv. WT478/WT964</strain>
        <tissue evidence="3">Leaves</tissue>
    </source>
</reference>
<organism evidence="3 4">
    <name type="scientific">Thalictrum thalictroides</name>
    <name type="common">Rue-anemone</name>
    <name type="synonym">Anemone thalictroides</name>
    <dbReference type="NCBI Taxonomy" id="46969"/>
    <lineage>
        <taxon>Eukaryota</taxon>
        <taxon>Viridiplantae</taxon>
        <taxon>Streptophyta</taxon>
        <taxon>Embryophyta</taxon>
        <taxon>Tracheophyta</taxon>
        <taxon>Spermatophyta</taxon>
        <taxon>Magnoliopsida</taxon>
        <taxon>Ranunculales</taxon>
        <taxon>Ranunculaceae</taxon>
        <taxon>Thalictroideae</taxon>
        <taxon>Thalictrum</taxon>
    </lineage>
</organism>
<protein>
    <recommendedName>
        <fullName evidence="2">DUF4283 domain-containing protein</fullName>
    </recommendedName>
</protein>
<accession>A0A7J6UXZ9</accession>
<dbReference type="Proteomes" id="UP000554482">
    <property type="component" value="Unassembled WGS sequence"/>
</dbReference>
<proteinExistence type="predicted"/>
<sequence length="218" mass="24926">MEGVIKEKPFNEQHESSESGEKELGFPIQEVDVVKNNEGETQPDKENKHVNDGKTWACILGRKAVGRETLKFIPPTVEKGKTVTHIASKQLEHVKEKYADLVTACFVGRRPAYNYMKEVCTKAWKLKAGFTMQIHGECIFTFKFENEEDRSNVLEMASFHVASQLCIIRPWKLFLEDEVKEMKTIPIWVILKQFSLELWDNEGFNMVCSAIGVGLLIS</sequence>
<feature type="compositionally biased region" description="Basic and acidic residues" evidence="1">
    <location>
        <begin position="1"/>
        <end position="24"/>
    </location>
</feature>
<keyword evidence="4" id="KW-1185">Reference proteome</keyword>
<feature type="domain" description="DUF4283" evidence="2">
    <location>
        <begin position="100"/>
        <end position="173"/>
    </location>
</feature>
<dbReference type="AlphaFoldDB" id="A0A7J6UXZ9"/>
<dbReference type="OrthoDB" id="998343at2759"/>
<evidence type="ECO:0000313" key="3">
    <source>
        <dbReference type="EMBL" id="KAF5177449.1"/>
    </source>
</evidence>
<dbReference type="Pfam" id="PF14111">
    <property type="entry name" value="DUF4283"/>
    <property type="match status" value="1"/>
</dbReference>
<evidence type="ECO:0000259" key="2">
    <source>
        <dbReference type="Pfam" id="PF14111"/>
    </source>
</evidence>
<dbReference type="PANTHER" id="PTHR33233">
    <property type="entry name" value="ENDONUCLEASE/EXONUCLEASE/PHOSPHATASE"/>
    <property type="match status" value="1"/>
</dbReference>
<comment type="caution">
    <text evidence="3">The sequence shown here is derived from an EMBL/GenBank/DDBJ whole genome shotgun (WGS) entry which is preliminary data.</text>
</comment>
<gene>
    <name evidence="3" type="ORF">FRX31_032968</name>
</gene>
<feature type="region of interest" description="Disordered" evidence="1">
    <location>
        <begin position="1"/>
        <end position="28"/>
    </location>
</feature>
<evidence type="ECO:0000256" key="1">
    <source>
        <dbReference type="SAM" id="MobiDB-lite"/>
    </source>
</evidence>
<evidence type="ECO:0000313" key="4">
    <source>
        <dbReference type="Proteomes" id="UP000554482"/>
    </source>
</evidence>
<dbReference type="EMBL" id="JABWDY010041381">
    <property type="protein sequence ID" value="KAF5177449.1"/>
    <property type="molecule type" value="Genomic_DNA"/>
</dbReference>
<dbReference type="InterPro" id="IPR025558">
    <property type="entry name" value="DUF4283"/>
</dbReference>
<name>A0A7J6UXZ9_THATH</name>
<dbReference type="PANTHER" id="PTHR33233:SF14">
    <property type="entry name" value="ENDONUCLEASE_EXONUCLEASE_PHOSPHATASE"/>
    <property type="match status" value="1"/>
</dbReference>